<dbReference type="PROSITE" id="PS51257">
    <property type="entry name" value="PROKAR_LIPOPROTEIN"/>
    <property type="match status" value="1"/>
</dbReference>
<evidence type="ECO:0000256" key="2">
    <source>
        <dbReference type="ARBA" id="ARBA00023054"/>
    </source>
</evidence>
<feature type="coiled-coil region" evidence="3">
    <location>
        <begin position="127"/>
        <end position="168"/>
    </location>
</feature>
<evidence type="ECO:0000256" key="1">
    <source>
        <dbReference type="ARBA" id="ARBA00004196"/>
    </source>
</evidence>
<organism evidence="4 5">
    <name type="scientific">Hyphococcus aureus</name>
    <dbReference type="NCBI Taxonomy" id="2666033"/>
    <lineage>
        <taxon>Bacteria</taxon>
        <taxon>Pseudomonadati</taxon>
        <taxon>Pseudomonadota</taxon>
        <taxon>Alphaproteobacteria</taxon>
        <taxon>Parvularculales</taxon>
        <taxon>Parvularculaceae</taxon>
        <taxon>Hyphococcus</taxon>
    </lineage>
</organism>
<dbReference type="EMBL" id="JBHPON010000001">
    <property type="protein sequence ID" value="MFC6034083.1"/>
    <property type="molecule type" value="Genomic_DNA"/>
</dbReference>
<dbReference type="SUPFAM" id="SSF111369">
    <property type="entry name" value="HlyD-like secretion proteins"/>
    <property type="match status" value="1"/>
</dbReference>
<proteinExistence type="predicted"/>
<dbReference type="Proteomes" id="UP001596116">
    <property type="component" value="Unassembled WGS sequence"/>
</dbReference>
<dbReference type="RefSeq" id="WP_379880606.1">
    <property type="nucleotide sequence ID" value="NZ_JBHPON010000001.1"/>
</dbReference>
<reference evidence="4 5" key="1">
    <citation type="submission" date="2024-09" db="EMBL/GenBank/DDBJ databases">
        <authorList>
            <person name="Zhang Z.-H."/>
        </authorList>
    </citation>
    <scope>NUCLEOTIDE SEQUENCE [LARGE SCALE GENOMIC DNA]</scope>
    <source>
        <strain evidence="4 5">HHTR114</strain>
    </source>
</reference>
<dbReference type="InterPro" id="IPR050465">
    <property type="entry name" value="UPF0194_transport"/>
</dbReference>
<dbReference type="PANTHER" id="PTHR32347:SF23">
    <property type="entry name" value="BLL5650 PROTEIN"/>
    <property type="match status" value="1"/>
</dbReference>
<gene>
    <name evidence="4" type="ORF">ACFMB1_00930</name>
</gene>
<dbReference type="Gene3D" id="2.40.50.100">
    <property type="match status" value="1"/>
</dbReference>
<comment type="subcellular location">
    <subcellularLocation>
        <location evidence="1">Cell envelope</location>
    </subcellularLocation>
</comment>
<evidence type="ECO:0000256" key="3">
    <source>
        <dbReference type="SAM" id="Coils"/>
    </source>
</evidence>
<sequence length="291" mass="31444">MRNITLLCIAAFLSGCSDATPDRLSGYVEAETLYLAPQETGVVSNIHVVEGDRVKAGDILFRMDADKILYQAEQAEAAASAAEKRADDTGALAKGVLEAQANLDRIAADFARTEELFKQGYVAKARYDSDRAALTAAEARLERARAEKEAAEEDYQSVQAQAGFATQRLYDLAVAAPQAGSIERIYRRAGEIAGAGDPVIALLPPGNLKLRFFAPERMLASFAPGKEIGFHCDGCADGLKARITYVAAEPQFTPPVIYSLDERDKFVFLIEARPLNTEGLRTGLPIDVEAP</sequence>
<accession>A0ABW1KUF1</accession>
<evidence type="ECO:0000313" key="4">
    <source>
        <dbReference type="EMBL" id="MFC6034083.1"/>
    </source>
</evidence>
<comment type="caution">
    <text evidence="4">The sequence shown here is derived from an EMBL/GenBank/DDBJ whole genome shotgun (WGS) entry which is preliminary data.</text>
</comment>
<keyword evidence="5" id="KW-1185">Reference proteome</keyword>
<evidence type="ECO:0000313" key="5">
    <source>
        <dbReference type="Proteomes" id="UP001596116"/>
    </source>
</evidence>
<dbReference type="Gene3D" id="1.10.287.470">
    <property type="entry name" value="Helix hairpin bin"/>
    <property type="match status" value="1"/>
</dbReference>
<keyword evidence="2 3" id="KW-0175">Coiled coil</keyword>
<protein>
    <submittedName>
        <fullName evidence="4">HlyD family secretion protein</fullName>
    </submittedName>
</protein>
<dbReference type="PANTHER" id="PTHR32347">
    <property type="entry name" value="EFFLUX SYSTEM COMPONENT YKNX-RELATED"/>
    <property type="match status" value="1"/>
</dbReference>
<name>A0ABW1KUF1_9PROT</name>